<dbReference type="EMBL" id="CP080507">
    <property type="protein sequence ID" value="QYM78317.1"/>
    <property type="molecule type" value="Genomic_DNA"/>
</dbReference>
<keyword evidence="4" id="KW-1134">Transmembrane beta strand</keyword>
<proteinExistence type="inferred from homology"/>
<dbReference type="Pfam" id="PF02321">
    <property type="entry name" value="OEP"/>
    <property type="match status" value="2"/>
</dbReference>
<evidence type="ECO:0000256" key="1">
    <source>
        <dbReference type="ARBA" id="ARBA00004442"/>
    </source>
</evidence>
<dbReference type="AlphaFoldDB" id="A0A8F9TVF8"/>
<dbReference type="PANTHER" id="PTHR30026:SF20">
    <property type="entry name" value="OUTER MEMBRANE PROTEIN TOLC"/>
    <property type="match status" value="1"/>
</dbReference>
<dbReference type="KEGG" id="ole:K0B96_13550"/>
<keyword evidence="10" id="KW-1185">Reference proteome</keyword>
<dbReference type="GO" id="GO:0015288">
    <property type="term" value="F:porin activity"/>
    <property type="evidence" value="ECO:0007669"/>
    <property type="project" value="TreeGrafter"/>
</dbReference>
<keyword evidence="8" id="KW-0732">Signal</keyword>
<feature type="signal peptide" evidence="8">
    <location>
        <begin position="1"/>
        <end position="19"/>
    </location>
</feature>
<evidence type="ECO:0000256" key="5">
    <source>
        <dbReference type="ARBA" id="ARBA00022692"/>
    </source>
</evidence>
<organism evidence="9 10">
    <name type="scientific">Horticoccus luteus</name>
    <dbReference type="NCBI Taxonomy" id="2862869"/>
    <lineage>
        <taxon>Bacteria</taxon>
        <taxon>Pseudomonadati</taxon>
        <taxon>Verrucomicrobiota</taxon>
        <taxon>Opitutia</taxon>
        <taxon>Opitutales</taxon>
        <taxon>Opitutaceae</taxon>
        <taxon>Horticoccus</taxon>
    </lineage>
</organism>
<dbReference type="GO" id="GO:0009279">
    <property type="term" value="C:cell outer membrane"/>
    <property type="evidence" value="ECO:0007669"/>
    <property type="project" value="UniProtKB-SubCell"/>
</dbReference>
<dbReference type="PANTHER" id="PTHR30026">
    <property type="entry name" value="OUTER MEMBRANE PROTEIN TOLC"/>
    <property type="match status" value="1"/>
</dbReference>
<comment type="similarity">
    <text evidence="2">Belongs to the outer membrane factor (OMF) (TC 1.B.17) family.</text>
</comment>
<dbReference type="RefSeq" id="WP_220161421.1">
    <property type="nucleotide sequence ID" value="NZ_CP080507.1"/>
</dbReference>
<evidence type="ECO:0000256" key="6">
    <source>
        <dbReference type="ARBA" id="ARBA00023136"/>
    </source>
</evidence>
<dbReference type="Gene3D" id="1.20.1600.10">
    <property type="entry name" value="Outer membrane efflux proteins (OEP)"/>
    <property type="match status" value="1"/>
</dbReference>
<gene>
    <name evidence="9" type="ORF">K0B96_13550</name>
</gene>
<dbReference type="GO" id="GO:0015562">
    <property type="term" value="F:efflux transmembrane transporter activity"/>
    <property type="evidence" value="ECO:0007669"/>
    <property type="project" value="InterPro"/>
</dbReference>
<comment type="subcellular location">
    <subcellularLocation>
        <location evidence="1">Cell outer membrane</location>
    </subcellularLocation>
</comment>
<dbReference type="Proteomes" id="UP000825051">
    <property type="component" value="Chromosome"/>
</dbReference>
<sequence>MRPFFLSLLLLAGPVVALRAEPWTVERAVATALEQSPDARIARARVEGAQALVDQARAAWLPQLGLSGRYTETNNPMMAFGAILNQRAFDFSLDFNRPGRIDNLNATGTIAYNLYSGGRATAGRNAARAGAAAADSDFRATRHQLATAVVQAVLNIRKAREAVTAVEGGVAAYEAAVTAARARFDAGRLLKADLLSLEVQLAQTREARSAARHAAALAARAFTFILGLEPSDAPLEFVADDPALAGLAAPAALDFSARPELQGLQQRLRAAEAMVAAARGHRRPTVNAFASYQYDQGWQLDRHADSWLAGLSVDVNIFDGGQTSGRIRQSNAALTEVREMLRRATLGIGLEVEQARLAHEDASERLAVSAQAVAQATESATLSRARFARGALLTADLIGVESRLLEARLRQTVAAADERLALVDLRRAVGLDPVPLSQP</sequence>
<keyword evidence="5" id="KW-0812">Transmembrane</keyword>
<dbReference type="InterPro" id="IPR003423">
    <property type="entry name" value="OMP_efflux"/>
</dbReference>
<name>A0A8F9TVF8_9BACT</name>
<dbReference type="SUPFAM" id="SSF56954">
    <property type="entry name" value="Outer membrane efflux proteins (OEP)"/>
    <property type="match status" value="1"/>
</dbReference>
<reference evidence="9" key="1">
    <citation type="submission" date="2021-08" db="EMBL/GenBank/DDBJ databases">
        <title>Genome of a novel bacterium of the phylum Verrucomicrobia, Oleiharenicola sp. KSB-15.</title>
        <authorList>
            <person name="Chung J.-H."/>
            <person name="Ahn J.-H."/>
            <person name="Yoon Y."/>
            <person name="Kim D.-Y."/>
            <person name="An S.-H."/>
            <person name="Park I."/>
            <person name="Yeon J."/>
        </authorList>
    </citation>
    <scope>NUCLEOTIDE SEQUENCE</scope>
    <source>
        <strain evidence="9">KSB-15</strain>
    </source>
</reference>
<evidence type="ECO:0000256" key="3">
    <source>
        <dbReference type="ARBA" id="ARBA00022448"/>
    </source>
</evidence>
<evidence type="ECO:0000256" key="4">
    <source>
        <dbReference type="ARBA" id="ARBA00022452"/>
    </source>
</evidence>
<keyword evidence="6" id="KW-0472">Membrane</keyword>
<evidence type="ECO:0000256" key="8">
    <source>
        <dbReference type="SAM" id="SignalP"/>
    </source>
</evidence>
<evidence type="ECO:0000256" key="7">
    <source>
        <dbReference type="ARBA" id="ARBA00023237"/>
    </source>
</evidence>
<accession>A0A8F9TVF8</accession>
<protein>
    <submittedName>
        <fullName evidence="9">TolC family protein</fullName>
    </submittedName>
</protein>
<feature type="chain" id="PRO_5034364950" evidence="8">
    <location>
        <begin position="20"/>
        <end position="439"/>
    </location>
</feature>
<keyword evidence="3" id="KW-0813">Transport</keyword>
<dbReference type="InterPro" id="IPR051906">
    <property type="entry name" value="TolC-like"/>
</dbReference>
<dbReference type="GO" id="GO:1990281">
    <property type="term" value="C:efflux pump complex"/>
    <property type="evidence" value="ECO:0007669"/>
    <property type="project" value="TreeGrafter"/>
</dbReference>
<evidence type="ECO:0000256" key="2">
    <source>
        <dbReference type="ARBA" id="ARBA00007613"/>
    </source>
</evidence>
<keyword evidence="7" id="KW-0998">Cell outer membrane</keyword>
<evidence type="ECO:0000313" key="9">
    <source>
        <dbReference type="EMBL" id="QYM78317.1"/>
    </source>
</evidence>
<evidence type="ECO:0000313" key="10">
    <source>
        <dbReference type="Proteomes" id="UP000825051"/>
    </source>
</evidence>